<organism evidence="1">
    <name type="scientific">Rhizophora mucronata</name>
    <name type="common">Asiatic mangrove</name>
    <dbReference type="NCBI Taxonomy" id="61149"/>
    <lineage>
        <taxon>Eukaryota</taxon>
        <taxon>Viridiplantae</taxon>
        <taxon>Streptophyta</taxon>
        <taxon>Embryophyta</taxon>
        <taxon>Tracheophyta</taxon>
        <taxon>Spermatophyta</taxon>
        <taxon>Magnoliopsida</taxon>
        <taxon>eudicotyledons</taxon>
        <taxon>Gunneridae</taxon>
        <taxon>Pentapetalae</taxon>
        <taxon>rosids</taxon>
        <taxon>fabids</taxon>
        <taxon>Malpighiales</taxon>
        <taxon>Rhizophoraceae</taxon>
        <taxon>Rhizophora</taxon>
    </lineage>
</organism>
<evidence type="ECO:0000313" key="1">
    <source>
        <dbReference type="EMBL" id="MBX08953.1"/>
    </source>
</evidence>
<keyword evidence="1" id="KW-0347">Helicase</keyword>
<protein>
    <submittedName>
        <fullName evidence="1">ATP-dependent RNA helicase DHX36 isoform X1</fullName>
    </submittedName>
</protein>
<proteinExistence type="predicted"/>
<reference evidence="1" key="1">
    <citation type="submission" date="2018-02" db="EMBL/GenBank/DDBJ databases">
        <title>Rhizophora mucronata_Transcriptome.</title>
        <authorList>
            <person name="Meera S.P."/>
            <person name="Sreeshan A."/>
            <person name="Augustine A."/>
        </authorList>
    </citation>
    <scope>NUCLEOTIDE SEQUENCE</scope>
    <source>
        <tissue evidence="1">Leaf</tissue>
    </source>
</reference>
<dbReference type="EMBL" id="GGEC01028469">
    <property type="protein sequence ID" value="MBX08953.1"/>
    <property type="molecule type" value="Transcribed_RNA"/>
</dbReference>
<keyword evidence="1" id="KW-0378">Hydrolase</keyword>
<dbReference type="GO" id="GO:0004386">
    <property type="term" value="F:helicase activity"/>
    <property type="evidence" value="ECO:0007669"/>
    <property type="project" value="UniProtKB-KW"/>
</dbReference>
<sequence>MPFKFLSTSNLLNNMPVVQNRRCVSLPLIPSSRTLYPTHSPNVSPLSEATLSETDIAEIRLGCVHIMLQAAPRIDSISDSNMN</sequence>
<accession>A0A2P2KTD4</accession>
<keyword evidence="1" id="KW-0067">ATP-binding</keyword>
<dbReference type="AlphaFoldDB" id="A0A2P2KTD4"/>
<name>A0A2P2KTD4_RHIMU</name>
<keyword evidence="1" id="KW-0547">Nucleotide-binding</keyword>